<organism evidence="3 4">
    <name type="scientific">Roseovarius nubinhibens</name>
    <dbReference type="NCBI Taxonomy" id="314263"/>
    <lineage>
        <taxon>Bacteria</taxon>
        <taxon>Pseudomonadati</taxon>
        <taxon>Pseudomonadota</taxon>
        <taxon>Alphaproteobacteria</taxon>
        <taxon>Rhodobacterales</taxon>
        <taxon>Roseobacteraceae</taxon>
        <taxon>Roseovarius</taxon>
    </lineage>
</organism>
<comment type="caution">
    <text evidence="3">The sequence shown here is derived from an EMBL/GenBank/DDBJ whole genome shotgun (WGS) entry which is preliminary data.</text>
</comment>
<dbReference type="NCBIfam" id="NF041384">
    <property type="entry name" value="YHS_seleno_dom"/>
    <property type="match status" value="1"/>
</dbReference>
<reference evidence="3 4" key="1">
    <citation type="journal article" date="2018" name="Nat. Biotechnol.">
        <title>A standardized bacterial taxonomy based on genome phylogeny substantially revises the tree of life.</title>
        <authorList>
            <person name="Parks D.H."/>
            <person name="Chuvochina M."/>
            <person name="Waite D.W."/>
            <person name="Rinke C."/>
            <person name="Skarshewski A."/>
            <person name="Chaumeil P.A."/>
            <person name="Hugenholtz P."/>
        </authorList>
    </citation>
    <scope>NUCLEOTIDE SEQUENCE [LARGE SCALE GENOMIC DNA]</scope>
    <source>
        <strain evidence="3">UBA9169</strain>
    </source>
</reference>
<dbReference type="Proteomes" id="UP000264719">
    <property type="component" value="Unassembled WGS sequence"/>
</dbReference>
<dbReference type="EMBL" id="DMVW01000036">
    <property type="protein sequence ID" value="HAR50888.1"/>
    <property type="molecule type" value="Genomic_DNA"/>
</dbReference>
<dbReference type="Pfam" id="PF04945">
    <property type="entry name" value="YHS"/>
    <property type="match status" value="1"/>
</dbReference>
<feature type="signal peptide" evidence="1">
    <location>
        <begin position="1"/>
        <end position="28"/>
    </location>
</feature>
<name>A0A348W8M6_9RHOB</name>
<evidence type="ECO:0000313" key="4">
    <source>
        <dbReference type="Proteomes" id="UP000264719"/>
    </source>
</evidence>
<evidence type="ECO:0000313" key="3">
    <source>
        <dbReference type="EMBL" id="HAR50888.1"/>
    </source>
</evidence>
<dbReference type="InterPro" id="IPR006311">
    <property type="entry name" value="TAT_signal"/>
</dbReference>
<sequence>MIQTTRRSLLTVSAAALALAALPRVALAATAPIFAEGGIAINGTDPVAYFTENRPVAGDPQFSTDYMGATWYFASAENLDQFRNAPEEFAPQFGGYCAYAASKGYIAPTVPEAWTIYEGKLYLNANLRARELWQQDIPGNIALAQDNWPNILK</sequence>
<dbReference type="AlphaFoldDB" id="A0A348W8M6"/>
<evidence type="ECO:0000256" key="1">
    <source>
        <dbReference type="SAM" id="SignalP"/>
    </source>
</evidence>
<accession>A0A348W8M6</accession>
<keyword evidence="1" id="KW-0732">Signal</keyword>
<protein>
    <submittedName>
        <fullName evidence="3">YHS domain protein</fullName>
    </submittedName>
</protein>
<dbReference type="PROSITE" id="PS51318">
    <property type="entry name" value="TAT"/>
    <property type="match status" value="1"/>
</dbReference>
<evidence type="ECO:0000259" key="2">
    <source>
        <dbReference type="Pfam" id="PF04945"/>
    </source>
</evidence>
<dbReference type="InterPro" id="IPR007029">
    <property type="entry name" value="YHS_dom"/>
</dbReference>
<gene>
    <name evidence="3" type="ORF">DCS45_03285</name>
</gene>
<feature type="domain" description="YHS" evidence="2">
    <location>
        <begin position="47"/>
        <end position="92"/>
    </location>
</feature>
<feature type="chain" id="PRO_5016814737" evidence="1">
    <location>
        <begin position="29"/>
        <end position="153"/>
    </location>
</feature>
<proteinExistence type="predicted"/>